<reference evidence="1" key="2">
    <citation type="journal article" date="2015" name="Fish Shellfish Immunol.">
        <title>Early steps in the European eel (Anguilla anguilla)-Vibrio vulnificus interaction in the gills: Role of the RtxA13 toxin.</title>
        <authorList>
            <person name="Callol A."/>
            <person name="Pajuelo D."/>
            <person name="Ebbesson L."/>
            <person name="Teles M."/>
            <person name="MacKenzie S."/>
            <person name="Amaro C."/>
        </authorList>
    </citation>
    <scope>NUCLEOTIDE SEQUENCE</scope>
</reference>
<dbReference type="AlphaFoldDB" id="A0A0E9V470"/>
<sequence length="20" mass="2346">MWATLRNLQKMVALLNMAKL</sequence>
<name>A0A0E9V470_ANGAN</name>
<proteinExistence type="predicted"/>
<accession>A0A0E9V470</accession>
<dbReference type="EMBL" id="GBXM01035796">
    <property type="protein sequence ID" value="JAH72781.1"/>
    <property type="molecule type" value="Transcribed_RNA"/>
</dbReference>
<evidence type="ECO:0000313" key="1">
    <source>
        <dbReference type="EMBL" id="JAH72781.1"/>
    </source>
</evidence>
<organism evidence="1">
    <name type="scientific">Anguilla anguilla</name>
    <name type="common">European freshwater eel</name>
    <name type="synonym">Muraena anguilla</name>
    <dbReference type="NCBI Taxonomy" id="7936"/>
    <lineage>
        <taxon>Eukaryota</taxon>
        <taxon>Metazoa</taxon>
        <taxon>Chordata</taxon>
        <taxon>Craniata</taxon>
        <taxon>Vertebrata</taxon>
        <taxon>Euteleostomi</taxon>
        <taxon>Actinopterygii</taxon>
        <taxon>Neopterygii</taxon>
        <taxon>Teleostei</taxon>
        <taxon>Anguilliformes</taxon>
        <taxon>Anguillidae</taxon>
        <taxon>Anguilla</taxon>
    </lineage>
</organism>
<protein>
    <submittedName>
        <fullName evidence="1">Uncharacterized protein</fullName>
    </submittedName>
</protein>
<reference evidence="1" key="1">
    <citation type="submission" date="2014-11" db="EMBL/GenBank/DDBJ databases">
        <authorList>
            <person name="Amaro Gonzalez C."/>
        </authorList>
    </citation>
    <scope>NUCLEOTIDE SEQUENCE</scope>
</reference>